<dbReference type="PANTHER" id="PTHR40682:SF1">
    <property type="entry name" value="CHROMOSOME UNDETERMINED SCAFFOLD_48, WHOLE GENOME SHOTGUN SEQUENCE"/>
    <property type="match status" value="1"/>
</dbReference>
<dbReference type="Proteomes" id="UP000283634">
    <property type="component" value="Unassembled WGS sequence"/>
</dbReference>
<dbReference type="AlphaFoldDB" id="A0A3R7KAE5"/>
<evidence type="ECO:0000313" key="3">
    <source>
        <dbReference type="Proteomes" id="UP000283634"/>
    </source>
</evidence>
<dbReference type="GeneID" id="40330207"/>
<dbReference type="OMA" id="FVGWHVW"/>
<evidence type="ECO:0000256" key="1">
    <source>
        <dbReference type="SAM" id="MobiDB-lite"/>
    </source>
</evidence>
<feature type="region of interest" description="Disordered" evidence="1">
    <location>
        <begin position="452"/>
        <end position="486"/>
    </location>
</feature>
<dbReference type="PANTHER" id="PTHR40682">
    <property type="entry name" value="F5/8 TYPE C DOMAIN CONTAINING PROTEIN"/>
    <property type="match status" value="1"/>
</dbReference>
<sequence length="510" mass="55898">MAEKNWALGENGAKVVEVSHEAAHVASAASNLLVEHEDLLWITSDAPQHVTLKLAPSHPPLRYVGWHVWHDYLTNPKTVEVASGESADEMVAQLVCQAVSGAGTQVWKLPNAIPPSHLFVRVTILETFGPGPTYMNNVVLFANDPGTRFRGDRTTEMAVRKRTGDAAAPMSVLLKELDKDIRALHPIKTVSPNKNMLLYVRQEPIAAFPPENAENDESPSPTLRDSAERHGGNGMDRAPQCGVTGGRLEGVMAGHVAQAGVTAEVSHRFNERLCALEQAVASLTQSMNHQREDLTMIKRLLLQQASERRRELEQRLTSEQASSAQQQLQLRQSDTLHRVYRQQVSVDFPEDALRSFVEAVIAPKLRKHAKRTEAQAIAKLDEFLKDIVAEITLAVDDRVRFHQQASLNNTGRLQDMTPHNFESRGMESIGTPSCFTKTCARLGEVDCRATHPAPATVPPRPLASSAATPPASSVCSRQGKDAGSAPASIIRDVSLETDLSFIRRAGANHR</sequence>
<feature type="region of interest" description="Disordered" evidence="1">
    <location>
        <begin position="209"/>
        <end position="239"/>
    </location>
</feature>
<gene>
    <name evidence="2" type="ORF">TraAM80_06274</name>
</gene>
<keyword evidence="3" id="KW-1185">Reference proteome</keyword>
<dbReference type="RefSeq" id="XP_029237018.1">
    <property type="nucleotide sequence ID" value="XM_029383125.1"/>
</dbReference>
<dbReference type="VEuPathDB" id="TriTrypDB:TRSC58_04630"/>
<name>A0A3R7KAE5_TRYRA</name>
<organism evidence="2 3">
    <name type="scientific">Trypanosoma rangeli</name>
    <dbReference type="NCBI Taxonomy" id="5698"/>
    <lineage>
        <taxon>Eukaryota</taxon>
        <taxon>Discoba</taxon>
        <taxon>Euglenozoa</taxon>
        <taxon>Kinetoplastea</taxon>
        <taxon>Metakinetoplastina</taxon>
        <taxon>Trypanosomatida</taxon>
        <taxon>Trypanosomatidae</taxon>
        <taxon>Trypanosoma</taxon>
        <taxon>Herpetosoma</taxon>
    </lineage>
</organism>
<comment type="caution">
    <text evidence="2">The sequence shown here is derived from an EMBL/GenBank/DDBJ whole genome shotgun (WGS) entry which is preliminary data.</text>
</comment>
<protein>
    <submittedName>
        <fullName evidence="2">Uncharacterized protein</fullName>
    </submittedName>
</protein>
<proteinExistence type="predicted"/>
<reference evidence="2 3" key="1">
    <citation type="journal article" date="2018" name="BMC Genomics">
        <title>Genomic comparison of Trypanosoma conorhini and Trypanosoma rangeli to Trypanosoma cruzi strains of high and low virulence.</title>
        <authorList>
            <person name="Bradwell K.R."/>
            <person name="Koparde V.N."/>
            <person name="Matveyev A.V."/>
            <person name="Serrano M.G."/>
            <person name="Alves J.M."/>
            <person name="Parikh H."/>
            <person name="Huang B."/>
            <person name="Lee V."/>
            <person name="Espinosa-Alvarez O."/>
            <person name="Ortiz P.A."/>
            <person name="Costa-Martins A.G."/>
            <person name="Teixeira M.M."/>
            <person name="Buck G.A."/>
        </authorList>
    </citation>
    <scope>NUCLEOTIDE SEQUENCE [LARGE SCALE GENOMIC DNA]</scope>
    <source>
        <strain evidence="2 3">AM80</strain>
    </source>
</reference>
<dbReference type="EMBL" id="MKGL01000225">
    <property type="protein sequence ID" value="RNF02609.1"/>
    <property type="molecule type" value="Genomic_DNA"/>
</dbReference>
<accession>A0A3R7KAE5</accession>
<evidence type="ECO:0000313" key="2">
    <source>
        <dbReference type="EMBL" id="RNF02609.1"/>
    </source>
</evidence>
<dbReference type="OrthoDB" id="313433at2759"/>
<feature type="compositionally biased region" description="Low complexity" evidence="1">
    <location>
        <begin position="462"/>
        <end position="473"/>
    </location>
</feature>